<dbReference type="AlphaFoldDB" id="A0AAN8NLR5"/>
<feature type="compositionally biased region" description="Basic and acidic residues" evidence="1">
    <location>
        <begin position="33"/>
        <end position="48"/>
    </location>
</feature>
<feature type="region of interest" description="Disordered" evidence="1">
    <location>
        <begin position="87"/>
        <end position="138"/>
    </location>
</feature>
<dbReference type="EMBL" id="JAVHNR010000010">
    <property type="protein sequence ID" value="KAK6331587.1"/>
    <property type="molecule type" value="Genomic_DNA"/>
</dbReference>
<evidence type="ECO:0000256" key="1">
    <source>
        <dbReference type="SAM" id="MobiDB-lite"/>
    </source>
</evidence>
<feature type="compositionally biased region" description="Basic residues" evidence="1">
    <location>
        <begin position="128"/>
        <end position="138"/>
    </location>
</feature>
<proteinExistence type="predicted"/>
<keyword evidence="3" id="KW-1185">Reference proteome</keyword>
<dbReference type="Proteomes" id="UP001313282">
    <property type="component" value="Unassembled WGS sequence"/>
</dbReference>
<evidence type="ECO:0000313" key="3">
    <source>
        <dbReference type="Proteomes" id="UP001313282"/>
    </source>
</evidence>
<evidence type="ECO:0000313" key="2">
    <source>
        <dbReference type="EMBL" id="KAK6331587.1"/>
    </source>
</evidence>
<organism evidence="2 3">
    <name type="scientific">Orbilia javanica</name>
    <dbReference type="NCBI Taxonomy" id="47235"/>
    <lineage>
        <taxon>Eukaryota</taxon>
        <taxon>Fungi</taxon>
        <taxon>Dikarya</taxon>
        <taxon>Ascomycota</taxon>
        <taxon>Pezizomycotina</taxon>
        <taxon>Orbiliomycetes</taxon>
        <taxon>Orbiliales</taxon>
        <taxon>Orbiliaceae</taxon>
        <taxon>Orbilia</taxon>
    </lineage>
</organism>
<protein>
    <submittedName>
        <fullName evidence="2">Uncharacterized protein</fullName>
    </submittedName>
</protein>
<accession>A0AAN8NLR5</accession>
<name>A0AAN8NLR5_9PEZI</name>
<comment type="caution">
    <text evidence="2">The sequence shown here is derived from an EMBL/GenBank/DDBJ whole genome shotgun (WGS) entry which is preliminary data.</text>
</comment>
<feature type="region of interest" description="Disordered" evidence="1">
    <location>
        <begin position="33"/>
        <end position="73"/>
    </location>
</feature>
<sequence>MVLGLPCQFDYRDVTYAFQRTFGHFLPRRFQNRDITDGPDDHYDHKNNDNPPTSPGGYNTSEDQIGRIQAREHEQITAGNVSGADVYYNNNIYGNQDGSGGSPVRRKKEVGWDQGVVGGEGGKSSNSKNKRMSISRAV</sequence>
<reference evidence="2 3" key="1">
    <citation type="submission" date="2019-10" db="EMBL/GenBank/DDBJ databases">
        <authorList>
            <person name="Palmer J.M."/>
        </authorList>
    </citation>
    <scope>NUCLEOTIDE SEQUENCE [LARGE SCALE GENOMIC DNA]</scope>
    <source>
        <strain evidence="2 3">TWF718</strain>
    </source>
</reference>
<gene>
    <name evidence="2" type="ORF">TWF718_002136</name>
</gene>